<dbReference type="Pfam" id="PF08263">
    <property type="entry name" value="LRRNT_2"/>
    <property type="match status" value="1"/>
</dbReference>
<evidence type="ECO:0000256" key="3">
    <source>
        <dbReference type="ARBA" id="ARBA00022475"/>
    </source>
</evidence>
<dbReference type="Pfam" id="PF13855">
    <property type="entry name" value="LRR_8"/>
    <property type="match status" value="1"/>
</dbReference>
<evidence type="ECO:0000259" key="13">
    <source>
        <dbReference type="Pfam" id="PF08263"/>
    </source>
</evidence>
<feature type="signal peptide" evidence="12">
    <location>
        <begin position="1"/>
        <end position="26"/>
    </location>
</feature>
<dbReference type="PANTHER" id="PTHR48063">
    <property type="entry name" value="LRR RECEPTOR-LIKE KINASE"/>
    <property type="match status" value="1"/>
</dbReference>
<feature type="chain" id="PRO_5043175271" evidence="12">
    <location>
        <begin position="27"/>
        <end position="964"/>
    </location>
</feature>
<organism evidence="15">
    <name type="scientific">Triticum aestivum</name>
    <name type="common">Wheat</name>
    <dbReference type="NCBI Taxonomy" id="4565"/>
    <lineage>
        <taxon>Eukaryota</taxon>
        <taxon>Viridiplantae</taxon>
        <taxon>Streptophyta</taxon>
        <taxon>Embryophyta</taxon>
        <taxon>Tracheophyta</taxon>
        <taxon>Spermatophyta</taxon>
        <taxon>Magnoliopsida</taxon>
        <taxon>Liliopsida</taxon>
        <taxon>Poales</taxon>
        <taxon>Poaceae</taxon>
        <taxon>BOP clade</taxon>
        <taxon>Pooideae</taxon>
        <taxon>Triticodae</taxon>
        <taxon>Triticeae</taxon>
        <taxon>Triticinae</taxon>
        <taxon>Triticum</taxon>
    </lineage>
</organism>
<dbReference type="Pfam" id="PF23598">
    <property type="entry name" value="LRR_14"/>
    <property type="match status" value="1"/>
</dbReference>
<dbReference type="OMA" id="WIRWQAD"/>
<gene>
    <name evidence="15" type="primary">LOC123082499</name>
</gene>
<keyword evidence="9 11" id="KW-0472">Membrane</keyword>
<dbReference type="SMART" id="SM00369">
    <property type="entry name" value="LRR_TYP"/>
    <property type="match status" value="8"/>
</dbReference>
<evidence type="ECO:0000313" key="15">
    <source>
        <dbReference type="EnsemblPlants" id="TraesCS4A02G305900.1.cds1"/>
    </source>
</evidence>
<reference evidence="15" key="2">
    <citation type="submission" date="2018-10" db="UniProtKB">
        <authorList>
            <consortium name="EnsemblPlants"/>
        </authorList>
    </citation>
    <scope>IDENTIFICATION</scope>
</reference>
<dbReference type="Pfam" id="PF00560">
    <property type="entry name" value="LRR_1"/>
    <property type="match status" value="3"/>
</dbReference>
<dbReference type="PANTHER" id="PTHR48063:SF11">
    <property type="entry name" value="LEUCINE-RICH REPEAT-CONTAINING N-TERMINAL PLANT-TYPE DOMAIN-CONTAINING PROTEIN"/>
    <property type="match status" value="1"/>
</dbReference>
<dbReference type="GeneID" id="123082499"/>
<evidence type="ECO:0000256" key="9">
    <source>
        <dbReference type="ARBA" id="ARBA00023136"/>
    </source>
</evidence>
<feature type="domain" description="Disease resistance R13L4/SHOC-2-like LRR" evidence="14">
    <location>
        <begin position="112"/>
        <end position="281"/>
    </location>
</feature>
<dbReference type="FunFam" id="3.80.10.10:FF:000095">
    <property type="entry name" value="LRR receptor-like serine/threonine-protein kinase GSO1"/>
    <property type="match status" value="2"/>
</dbReference>
<evidence type="ECO:0000256" key="8">
    <source>
        <dbReference type="ARBA" id="ARBA00022989"/>
    </source>
</evidence>
<proteinExistence type="inferred from homology"/>
<keyword evidence="6 12" id="KW-0732">Signal</keyword>
<dbReference type="RefSeq" id="XP_044360762.1">
    <property type="nucleotide sequence ID" value="XM_044504827.1"/>
</dbReference>
<dbReference type="PRINTS" id="PR00019">
    <property type="entry name" value="LEURICHRPT"/>
</dbReference>
<dbReference type="Gene3D" id="3.80.10.10">
    <property type="entry name" value="Ribonuclease Inhibitor"/>
    <property type="match status" value="4"/>
</dbReference>
<keyword evidence="16" id="KW-1185">Reference proteome</keyword>
<dbReference type="SUPFAM" id="SSF52058">
    <property type="entry name" value="L domain-like"/>
    <property type="match status" value="1"/>
</dbReference>
<dbReference type="EnsemblPlants" id="TraesCS4A02G305900.1">
    <property type="protein sequence ID" value="TraesCS4A02G305900.1.cds1"/>
    <property type="gene ID" value="TraesCS4A02G305900"/>
</dbReference>
<dbReference type="OrthoDB" id="689150at2759"/>
<evidence type="ECO:0000256" key="11">
    <source>
        <dbReference type="SAM" id="Phobius"/>
    </source>
</evidence>
<sequence length="964" mass="107121">MAAELGHLARAAAAILCLLIFHVAPADSLAKARVSGGTGTCISRELDALLSFKEGLLDPTGRLSSWHGVDCCQWHGVRCSSRTGHVIKLNLRNTYTDNYYNYMLNSLSLSRDEMSSSLAALQKLRYLDLSGNDFNGTSIPVFVGSLENLRYLNLSLSSFSGRIPSQLGNLSNLQYLDIGSDFFNEVKVMDLAWLSRLSMLSHVVLRGVDLPAVRNWFHMVNMLASLKALRLVNCGLTNTVAATSVSISNLTHLEVLDLSFNSFNTSLEHSWFWDLTSLKELYLSSCYWHGSIPKQLGNMTNLQVMDFDQNDLVGLIPSNLENLCNLKVLDFSRNNISASIGEFMDRLPRCSWSTIQILSMDETNMIGKLPIWIGNMTSLSVLSASGNMITGTVPLGVGALGNLTSLDLGYNKIDGVLRKEHFSGLLNLEYLDLWENSLHMDIEPNWGPPFRLKVLRLKSCTVGPRFPEWLRWQTDIDSLALQDAKLDDVIPDWFWVTFSRAGYLDASGNMLRGSLPANLQHMSANMLSLVSNNLTGQVPRLFPINITDIYLSSNYFSGSLPSELEAPLLGGLLLADNQITGTIPSSMCQLTSLMRLDLSGNKLTGDVMQCWKESDNNSSAFGANSADQFGSYMGTLALNNNDLSGEFPKFLQRASQLMFLDLSHNRFFGTLPMWLPEKMPRLEILRVRSNIFSGHIPKNLTFLGNLHYLDMAYNNISGSIPWSLSNLDAMVNIRHRLLQPLLEESMPVIIKGQTREYTFQSYNLLVNLDLSCNSLTGQIPEEISLLIGLTGLNLSGNQLIGKIPNKIGDLKRLESLDLSYNELSGEIPSSLSALTSLSHLNLSYNNLSGPVPSGQQLQILDNLNYTYIGNPDLCGYPLSKNCSASTTDVKQSLGHEDADHISYLYLGMGIGFVVGLWVVFCTMLLRRTWVIAYFQVIDKLYDEAYVRVVITWARLMKKTHDDAA</sequence>
<evidence type="ECO:0000256" key="10">
    <source>
        <dbReference type="ARBA" id="ARBA00023180"/>
    </source>
</evidence>
<dbReference type="InterPro" id="IPR055414">
    <property type="entry name" value="LRR_R13L4/SHOC2-like"/>
</dbReference>
<dbReference type="Proteomes" id="UP000019116">
    <property type="component" value="Chromosome 4A"/>
</dbReference>
<dbReference type="InterPro" id="IPR013210">
    <property type="entry name" value="LRR_N_plant-typ"/>
</dbReference>
<comment type="similarity">
    <text evidence="2">Belongs to the RLP family.</text>
</comment>
<keyword evidence="8 11" id="KW-1133">Transmembrane helix</keyword>
<dbReference type="SUPFAM" id="SSF52047">
    <property type="entry name" value="RNI-like"/>
    <property type="match status" value="1"/>
</dbReference>
<evidence type="ECO:0000256" key="2">
    <source>
        <dbReference type="ARBA" id="ARBA00009592"/>
    </source>
</evidence>
<dbReference type="Gramene" id="TraesCS4A02G305900.1">
    <property type="protein sequence ID" value="TraesCS4A02G305900.1.cds1"/>
    <property type="gene ID" value="TraesCS4A02G305900"/>
</dbReference>
<evidence type="ECO:0000256" key="1">
    <source>
        <dbReference type="ARBA" id="ARBA00004251"/>
    </source>
</evidence>
<feature type="domain" description="Leucine-rich repeat-containing N-terminal plant-type" evidence="13">
    <location>
        <begin position="44"/>
        <end position="80"/>
    </location>
</feature>
<dbReference type="Gramene" id="TraesCS4A03G0768900.1">
    <property type="protein sequence ID" value="TraesCS4A03G0768900.1.CDS1"/>
    <property type="gene ID" value="TraesCS4A03G0768900"/>
</dbReference>
<feature type="transmembrane region" description="Helical" evidence="11">
    <location>
        <begin position="903"/>
        <end position="925"/>
    </location>
</feature>
<evidence type="ECO:0000259" key="14">
    <source>
        <dbReference type="Pfam" id="PF23598"/>
    </source>
</evidence>
<keyword evidence="4" id="KW-0433">Leucine-rich repeat</keyword>
<keyword evidence="10" id="KW-0325">Glycoprotein</keyword>
<dbReference type="SMR" id="A0A3B6HXJ2"/>
<keyword evidence="7" id="KW-0677">Repeat</keyword>
<evidence type="ECO:0000256" key="12">
    <source>
        <dbReference type="SAM" id="SignalP"/>
    </source>
</evidence>
<dbReference type="InterPro" id="IPR032675">
    <property type="entry name" value="LRR_dom_sf"/>
</dbReference>
<dbReference type="InterPro" id="IPR003591">
    <property type="entry name" value="Leu-rich_rpt_typical-subtyp"/>
</dbReference>
<evidence type="ECO:0000256" key="7">
    <source>
        <dbReference type="ARBA" id="ARBA00022737"/>
    </source>
</evidence>
<evidence type="ECO:0000313" key="16">
    <source>
        <dbReference type="Proteomes" id="UP000019116"/>
    </source>
</evidence>
<dbReference type="GO" id="GO:0005886">
    <property type="term" value="C:plasma membrane"/>
    <property type="evidence" value="ECO:0007669"/>
    <property type="project" value="UniProtKB-SubCell"/>
</dbReference>
<dbReference type="Pfam" id="PF13516">
    <property type="entry name" value="LRR_6"/>
    <property type="match status" value="2"/>
</dbReference>
<dbReference type="KEGG" id="taes:123082499"/>
<keyword evidence="3" id="KW-1003">Cell membrane</keyword>
<dbReference type="InterPro" id="IPR046956">
    <property type="entry name" value="RLP23-like"/>
</dbReference>
<accession>A0A3B6HXJ2</accession>
<keyword evidence="5 11" id="KW-0812">Transmembrane</keyword>
<dbReference type="STRING" id="4565.A0A3B6HXJ2"/>
<evidence type="ECO:0000256" key="6">
    <source>
        <dbReference type="ARBA" id="ARBA00022729"/>
    </source>
</evidence>
<dbReference type="AlphaFoldDB" id="A0A3B6HXJ2"/>
<dbReference type="InterPro" id="IPR001611">
    <property type="entry name" value="Leu-rich_rpt"/>
</dbReference>
<reference evidence="15" key="1">
    <citation type="submission" date="2018-08" db="EMBL/GenBank/DDBJ databases">
        <authorList>
            <person name="Rossello M."/>
        </authorList>
    </citation>
    <scope>NUCLEOTIDE SEQUENCE [LARGE SCALE GENOMIC DNA]</scope>
    <source>
        <strain evidence="15">cv. Chinese Spring</strain>
    </source>
</reference>
<protein>
    <submittedName>
        <fullName evidence="15">Uncharacterized protein</fullName>
    </submittedName>
</protein>
<evidence type="ECO:0000256" key="4">
    <source>
        <dbReference type="ARBA" id="ARBA00022614"/>
    </source>
</evidence>
<dbReference type="SMART" id="SM00365">
    <property type="entry name" value="LRR_SD22"/>
    <property type="match status" value="6"/>
</dbReference>
<name>A0A3B6HXJ2_WHEAT</name>
<dbReference type="FunFam" id="3.80.10.10:FF:000649">
    <property type="entry name" value="Leucine Rich Repeat family protein"/>
    <property type="match status" value="1"/>
</dbReference>
<evidence type="ECO:0000256" key="5">
    <source>
        <dbReference type="ARBA" id="ARBA00022692"/>
    </source>
</evidence>
<comment type="subcellular location">
    <subcellularLocation>
        <location evidence="1">Cell membrane</location>
        <topology evidence="1">Single-pass type I membrane protein</topology>
    </subcellularLocation>
</comment>